<dbReference type="InterPro" id="IPR006164">
    <property type="entry name" value="DNA_bd_Ku70/Ku80"/>
</dbReference>
<dbReference type="Proteomes" id="UP000233767">
    <property type="component" value="Unassembled WGS sequence"/>
</dbReference>
<feature type="compositionally biased region" description="Basic and acidic residues" evidence="3">
    <location>
        <begin position="226"/>
        <end position="246"/>
    </location>
</feature>
<dbReference type="SMART" id="SM00559">
    <property type="entry name" value="Ku78"/>
    <property type="match status" value="1"/>
</dbReference>
<evidence type="ECO:0000256" key="3">
    <source>
        <dbReference type="SAM" id="MobiDB-lite"/>
    </source>
</evidence>
<name>A0A497UIU7_9FLAO</name>
<dbReference type="EMBL" id="PJND01000007">
    <property type="protein sequence ID" value="PKW30233.1"/>
    <property type="molecule type" value="Genomic_DNA"/>
</dbReference>
<evidence type="ECO:0000256" key="2">
    <source>
        <dbReference type="HAMAP-Rule" id="MF_01875"/>
    </source>
</evidence>
<dbReference type="GO" id="GO:0003690">
    <property type="term" value="F:double-stranded DNA binding"/>
    <property type="evidence" value="ECO:0007669"/>
    <property type="project" value="UniProtKB-UniRule"/>
</dbReference>
<gene>
    <name evidence="2" type="primary">ku</name>
    <name evidence="5" type="ORF">B0G92_1889</name>
    <name evidence="6" type="ORF">CLV50_2461</name>
</gene>
<dbReference type="PANTHER" id="PTHR41251">
    <property type="entry name" value="NON-HOMOLOGOUS END JOINING PROTEIN KU"/>
    <property type="match status" value="1"/>
</dbReference>
<sequence length="263" mass="30222">MKAIWKGGISFGLINIPVRLFSGSVTHRIDLDMIRKKDHCAIEFVRVCKKDGKEVPWEDIAKGYKKENGDYIVLDQSDFAKAMPEKTQTIDVFEFVMEEEIPAQYLEKPYIVEPAKEAKKTYVLLREALKKSGKVGLAKFVLRNTEHLGILKIEDNAILLIQIRFDQDLRNPSEAKIPDDVKISKKELDMAINIIDQLTDKFEPEKYKDTYKDELLKIIRKKTKEKGKPAKKETETETKPKAKKEAADDLLEQLKASLEAIKN</sequence>
<comment type="subunit">
    <text evidence="2">Homodimer. Interacts with LigD.</text>
</comment>
<comment type="function">
    <text evidence="2">With LigD forms a non-homologous end joining (NHEJ) DNA repair enzyme, which repairs dsDNA breaks with reduced fidelity. Binds linear dsDNA with 5'- and 3'- overhangs but not closed circular dsDNA nor ssDNA. Recruits and stimulates the ligase activity of LigD.</text>
</comment>
<evidence type="ECO:0000313" key="6">
    <source>
        <dbReference type="EMBL" id="RLJ24573.1"/>
    </source>
</evidence>
<dbReference type="GO" id="GO:0006310">
    <property type="term" value="P:DNA recombination"/>
    <property type="evidence" value="ECO:0007669"/>
    <property type="project" value="UniProtKB-KW"/>
</dbReference>
<evidence type="ECO:0000313" key="8">
    <source>
        <dbReference type="Proteomes" id="UP000275027"/>
    </source>
</evidence>
<reference evidence="6 8" key="2">
    <citation type="submission" date="2018-10" db="EMBL/GenBank/DDBJ databases">
        <title>Genomic Encyclopedia of Archaeal and Bacterial Type Strains, Phase II (KMG-II): from individual species to whole genera.</title>
        <authorList>
            <person name="Goeker M."/>
        </authorList>
    </citation>
    <scope>NUCLEOTIDE SEQUENCE [LARGE SCALE GENOMIC DNA]</scope>
    <source>
        <strain evidence="6 8">DSM 21886</strain>
    </source>
</reference>
<reference evidence="5 7" key="1">
    <citation type="submission" date="2017-12" db="EMBL/GenBank/DDBJ databases">
        <title>Genomic Encyclopedia of Type Strains, Phase III (KMG-III): the genomes of soil and plant-associated and newly described type strains.</title>
        <authorList>
            <person name="Whitman W."/>
        </authorList>
    </citation>
    <scope>NUCLEOTIDE SEQUENCE [LARGE SCALE GENOMIC DNA]</scope>
    <source>
        <strain evidence="5 7">IP-10</strain>
    </source>
</reference>
<dbReference type="InterPro" id="IPR016194">
    <property type="entry name" value="SPOC-like_C_dom_sf"/>
</dbReference>
<dbReference type="Proteomes" id="UP000275027">
    <property type="component" value="Unassembled WGS sequence"/>
</dbReference>
<proteinExistence type="inferred from homology"/>
<keyword evidence="2" id="KW-0233">DNA recombination</keyword>
<comment type="caution">
    <text evidence="6">The sequence shown here is derived from an EMBL/GenBank/DDBJ whole genome shotgun (WGS) entry which is preliminary data.</text>
</comment>
<dbReference type="GO" id="GO:0006303">
    <property type="term" value="P:double-strand break repair via nonhomologous end joining"/>
    <property type="evidence" value="ECO:0007669"/>
    <property type="project" value="UniProtKB-UniRule"/>
</dbReference>
<dbReference type="AlphaFoldDB" id="A0A497UIU7"/>
<keyword evidence="2" id="KW-0234">DNA repair</keyword>
<protein>
    <recommendedName>
        <fullName evidence="2">Non-homologous end joining protein Ku</fullName>
    </recommendedName>
</protein>
<dbReference type="RefSeq" id="WP_056071085.1">
    <property type="nucleotide sequence ID" value="NZ_JBCNKL010000002.1"/>
</dbReference>
<dbReference type="SUPFAM" id="SSF100939">
    <property type="entry name" value="SPOC domain-like"/>
    <property type="match status" value="1"/>
</dbReference>
<comment type="similarity">
    <text evidence="2">Belongs to the prokaryotic Ku family.</text>
</comment>
<dbReference type="PANTHER" id="PTHR41251:SF1">
    <property type="entry name" value="NON-HOMOLOGOUS END JOINING PROTEIN KU"/>
    <property type="match status" value="1"/>
</dbReference>
<evidence type="ECO:0000256" key="1">
    <source>
        <dbReference type="ARBA" id="ARBA00023125"/>
    </source>
</evidence>
<dbReference type="NCBIfam" id="TIGR02772">
    <property type="entry name" value="Ku_bact"/>
    <property type="match status" value="1"/>
</dbReference>
<feature type="region of interest" description="Disordered" evidence="3">
    <location>
        <begin position="223"/>
        <end position="246"/>
    </location>
</feature>
<dbReference type="Gene3D" id="2.40.290.10">
    <property type="match status" value="1"/>
</dbReference>
<evidence type="ECO:0000313" key="7">
    <source>
        <dbReference type="Proteomes" id="UP000233767"/>
    </source>
</evidence>
<organism evidence="6 8">
    <name type="scientific">Flavobacterium lindanitolerans</name>
    <dbReference type="NCBI Taxonomy" id="428988"/>
    <lineage>
        <taxon>Bacteria</taxon>
        <taxon>Pseudomonadati</taxon>
        <taxon>Bacteroidota</taxon>
        <taxon>Flavobacteriia</taxon>
        <taxon>Flavobacteriales</taxon>
        <taxon>Flavobacteriaceae</taxon>
        <taxon>Flavobacterium</taxon>
    </lineage>
</organism>
<accession>A0A497UIU7</accession>
<dbReference type="Pfam" id="PF02735">
    <property type="entry name" value="Ku"/>
    <property type="match status" value="1"/>
</dbReference>
<evidence type="ECO:0000313" key="5">
    <source>
        <dbReference type="EMBL" id="PKW30233.1"/>
    </source>
</evidence>
<dbReference type="PIRSF" id="PIRSF006493">
    <property type="entry name" value="Prok_Ku"/>
    <property type="match status" value="1"/>
</dbReference>
<keyword evidence="1 2" id="KW-0238">DNA-binding</keyword>
<dbReference type="HAMAP" id="MF_01875">
    <property type="entry name" value="Prokaryotic_Ku"/>
    <property type="match status" value="1"/>
</dbReference>
<evidence type="ECO:0000259" key="4">
    <source>
        <dbReference type="SMART" id="SM00559"/>
    </source>
</evidence>
<keyword evidence="7" id="KW-1185">Reference proteome</keyword>
<dbReference type="EMBL" id="RCCB01000012">
    <property type="protein sequence ID" value="RLJ24573.1"/>
    <property type="molecule type" value="Genomic_DNA"/>
</dbReference>
<feature type="domain" description="Ku" evidence="4">
    <location>
        <begin position="52"/>
        <end position="180"/>
    </location>
</feature>
<dbReference type="InterPro" id="IPR009187">
    <property type="entry name" value="Prok_Ku"/>
</dbReference>
<keyword evidence="2" id="KW-0227">DNA damage</keyword>